<dbReference type="OrthoDB" id="9782846at2"/>
<keyword evidence="2" id="KW-0813">Transport</keyword>
<keyword evidence="6" id="KW-0804">Transcription</keyword>
<organism evidence="8 9">
    <name type="scientific">Paenibacillus hemerocallicola</name>
    <dbReference type="NCBI Taxonomy" id="1172614"/>
    <lineage>
        <taxon>Bacteria</taxon>
        <taxon>Bacillati</taxon>
        <taxon>Bacillota</taxon>
        <taxon>Bacilli</taxon>
        <taxon>Bacillales</taxon>
        <taxon>Paenibacillaceae</taxon>
        <taxon>Paenibacillus</taxon>
    </lineage>
</organism>
<evidence type="ECO:0000313" key="8">
    <source>
        <dbReference type="EMBL" id="TNJ66455.1"/>
    </source>
</evidence>
<dbReference type="PRINTS" id="PR00035">
    <property type="entry name" value="HTHGNTR"/>
</dbReference>
<dbReference type="InterPro" id="IPR036390">
    <property type="entry name" value="WH_DNA-bd_sf"/>
</dbReference>
<dbReference type="PANTHER" id="PTHR30061">
    <property type="entry name" value="MALTOSE-BINDING PERIPLASMIC PROTEIN"/>
    <property type="match status" value="1"/>
</dbReference>
<dbReference type="CDD" id="cd07377">
    <property type="entry name" value="WHTH_GntR"/>
    <property type="match status" value="1"/>
</dbReference>
<comment type="similarity">
    <text evidence="1">Belongs to the bacterial solute-binding protein 1 family.</text>
</comment>
<feature type="domain" description="HTH gntR-type" evidence="7">
    <location>
        <begin position="16"/>
        <end position="84"/>
    </location>
</feature>
<dbReference type="PANTHER" id="PTHR30061:SF50">
    <property type="entry name" value="MALTOSE_MALTODEXTRIN-BINDING PERIPLASMIC PROTEIN"/>
    <property type="match status" value="1"/>
</dbReference>
<name>A0A5C4TC01_9BACL</name>
<evidence type="ECO:0000256" key="2">
    <source>
        <dbReference type="ARBA" id="ARBA00022448"/>
    </source>
</evidence>
<gene>
    <name evidence="8" type="ORF">FE784_09285</name>
</gene>
<evidence type="ECO:0000313" key="9">
    <source>
        <dbReference type="Proteomes" id="UP000307943"/>
    </source>
</evidence>
<evidence type="ECO:0000256" key="1">
    <source>
        <dbReference type="ARBA" id="ARBA00008520"/>
    </source>
</evidence>
<dbReference type="PROSITE" id="PS50949">
    <property type="entry name" value="HTH_GNTR"/>
    <property type="match status" value="1"/>
</dbReference>
<keyword evidence="4" id="KW-0805">Transcription regulation</keyword>
<dbReference type="InterPro" id="IPR006059">
    <property type="entry name" value="SBP"/>
</dbReference>
<keyword evidence="5" id="KW-0238">DNA-binding</keyword>
<dbReference type="InterPro" id="IPR000524">
    <property type="entry name" value="Tscrpt_reg_HTH_GntR"/>
</dbReference>
<keyword evidence="9" id="KW-1185">Reference proteome</keyword>
<dbReference type="InterPro" id="IPR036388">
    <property type="entry name" value="WH-like_DNA-bd_sf"/>
</dbReference>
<dbReference type="Pfam" id="PF01547">
    <property type="entry name" value="SBP_bac_1"/>
    <property type="match status" value="1"/>
</dbReference>
<dbReference type="SMART" id="SM00345">
    <property type="entry name" value="HTH_GNTR"/>
    <property type="match status" value="1"/>
</dbReference>
<dbReference type="Pfam" id="PF00392">
    <property type="entry name" value="GntR"/>
    <property type="match status" value="1"/>
</dbReference>
<dbReference type="Gene3D" id="3.40.190.10">
    <property type="entry name" value="Periplasmic binding protein-like II"/>
    <property type="match status" value="1"/>
</dbReference>
<dbReference type="GO" id="GO:0003677">
    <property type="term" value="F:DNA binding"/>
    <property type="evidence" value="ECO:0007669"/>
    <property type="project" value="UniProtKB-KW"/>
</dbReference>
<dbReference type="Proteomes" id="UP000307943">
    <property type="component" value="Unassembled WGS sequence"/>
</dbReference>
<dbReference type="Gene3D" id="1.10.10.10">
    <property type="entry name" value="Winged helix-like DNA-binding domain superfamily/Winged helix DNA-binding domain"/>
    <property type="match status" value="1"/>
</dbReference>
<dbReference type="AlphaFoldDB" id="A0A5C4TC01"/>
<accession>A0A5C4TC01</accession>
<evidence type="ECO:0000256" key="5">
    <source>
        <dbReference type="ARBA" id="ARBA00023125"/>
    </source>
</evidence>
<sequence length="460" mass="53433">MECCMMRRRPTKEQFMSSLEEMIRALRSEIIEGTYAPGDYLPPERQLAAKFGMSNNSLRAGLELLADEGWIEKVPRVGNRVAMSRPRVKLKLACTWTPFRNMALSEQLEHFHRLYPWITVETADINYRDKTELFSNDLIMLENTQFYGLVEDGEAFMLEPLAAKPELFPKISDLFCADGRLWMQPIIFSPIVLCYNKAHFRERGMLEPDGSWTWDDLVRHAELLSDGKGRYGFFFHVPALNRWPVFLLQSGERFEWEDGKLRSLYGTKMLESMKVSKRILHNRKAFPMHMSEDNDDSHRMFLEGKISMTLTSYMGLNVWNDTDLEYDISPAPYTEELRTLLISMGLGISSRSRHKEEAQLFVDFLTSGEAQVRIRDRTMSIPSLGTVPGNTVPGKMNRPSRYMQYRETMSSFRTLRDLNMPMKAMKELEKQLKAYWADMMDEEELCSRLSSIMSGHPVHS</sequence>
<dbReference type="EMBL" id="VDCQ01000010">
    <property type="protein sequence ID" value="TNJ66455.1"/>
    <property type="molecule type" value="Genomic_DNA"/>
</dbReference>
<proteinExistence type="inferred from homology"/>
<reference evidence="8 9" key="1">
    <citation type="submission" date="2019-05" db="EMBL/GenBank/DDBJ databases">
        <title>We sequenced the genome of Paenibacillus hemerocallicola KCTC 33185 for further insight into its adaptation and study the phylogeny of Paenibacillus.</title>
        <authorList>
            <person name="Narsing Rao M.P."/>
        </authorList>
    </citation>
    <scope>NUCLEOTIDE SEQUENCE [LARGE SCALE GENOMIC DNA]</scope>
    <source>
        <strain evidence="8 9">KCTC 33185</strain>
    </source>
</reference>
<dbReference type="GO" id="GO:0015768">
    <property type="term" value="P:maltose transport"/>
    <property type="evidence" value="ECO:0007669"/>
    <property type="project" value="TreeGrafter"/>
</dbReference>
<keyword evidence="3" id="KW-0732">Signal</keyword>
<dbReference type="SUPFAM" id="SSF53850">
    <property type="entry name" value="Periplasmic binding protein-like II"/>
    <property type="match status" value="1"/>
</dbReference>
<evidence type="ECO:0000259" key="7">
    <source>
        <dbReference type="PROSITE" id="PS50949"/>
    </source>
</evidence>
<evidence type="ECO:0000256" key="6">
    <source>
        <dbReference type="ARBA" id="ARBA00023163"/>
    </source>
</evidence>
<dbReference type="GO" id="GO:1901982">
    <property type="term" value="F:maltose binding"/>
    <property type="evidence" value="ECO:0007669"/>
    <property type="project" value="TreeGrafter"/>
</dbReference>
<dbReference type="GO" id="GO:0003700">
    <property type="term" value="F:DNA-binding transcription factor activity"/>
    <property type="evidence" value="ECO:0007669"/>
    <property type="project" value="InterPro"/>
</dbReference>
<evidence type="ECO:0000256" key="3">
    <source>
        <dbReference type="ARBA" id="ARBA00022729"/>
    </source>
</evidence>
<dbReference type="GO" id="GO:0042956">
    <property type="term" value="P:maltodextrin transmembrane transport"/>
    <property type="evidence" value="ECO:0007669"/>
    <property type="project" value="TreeGrafter"/>
</dbReference>
<evidence type="ECO:0000256" key="4">
    <source>
        <dbReference type="ARBA" id="ARBA00023015"/>
    </source>
</evidence>
<comment type="caution">
    <text evidence="8">The sequence shown here is derived from an EMBL/GenBank/DDBJ whole genome shotgun (WGS) entry which is preliminary data.</text>
</comment>
<dbReference type="GO" id="GO:0055052">
    <property type="term" value="C:ATP-binding cassette (ABC) transporter complex, substrate-binding subunit-containing"/>
    <property type="evidence" value="ECO:0007669"/>
    <property type="project" value="TreeGrafter"/>
</dbReference>
<protein>
    <submittedName>
        <fullName evidence="8">Extracellular solute-binding protein</fullName>
    </submittedName>
</protein>
<dbReference type="SUPFAM" id="SSF46785">
    <property type="entry name" value="Winged helix' DNA-binding domain"/>
    <property type="match status" value="1"/>
</dbReference>